<name>A0A1G6GER1_9ACTN</name>
<evidence type="ECO:0000313" key="2">
    <source>
        <dbReference type="Proteomes" id="UP000199086"/>
    </source>
</evidence>
<dbReference type="RefSeq" id="WP_092606549.1">
    <property type="nucleotide sequence ID" value="NZ_FMYF01000002.1"/>
</dbReference>
<dbReference type="STRING" id="1577474.GA0111570_102281"/>
<organism evidence="1 2">
    <name type="scientific">Raineyella antarctica</name>
    <dbReference type="NCBI Taxonomy" id="1577474"/>
    <lineage>
        <taxon>Bacteria</taxon>
        <taxon>Bacillati</taxon>
        <taxon>Actinomycetota</taxon>
        <taxon>Actinomycetes</taxon>
        <taxon>Propionibacteriales</taxon>
        <taxon>Propionibacteriaceae</taxon>
        <taxon>Raineyella</taxon>
    </lineage>
</organism>
<dbReference type="Proteomes" id="UP000199086">
    <property type="component" value="Unassembled WGS sequence"/>
</dbReference>
<accession>A0A1G6GER1</accession>
<protein>
    <submittedName>
        <fullName evidence="1">Uncharacterized protein</fullName>
    </submittedName>
</protein>
<sequence>MTFFMHRLAEVLGAEEPEAAPQPTMRPAVAVARNEGTDRQIALRSLAEQLVSEANAVITDPTSHLSLVDEVGGDELAFTISCRNHLARVSTRFAGGRTVGQVISDDLPQGEPQELTGPEALPDLLVRLVIAAGLHNEQAIHLS</sequence>
<evidence type="ECO:0000313" key="1">
    <source>
        <dbReference type="EMBL" id="SDB80491.1"/>
    </source>
</evidence>
<dbReference type="EMBL" id="FMYF01000002">
    <property type="protein sequence ID" value="SDB80491.1"/>
    <property type="molecule type" value="Genomic_DNA"/>
</dbReference>
<keyword evidence="2" id="KW-1185">Reference proteome</keyword>
<gene>
    <name evidence="1" type="ORF">GA0111570_102281</name>
</gene>
<reference evidence="1 2" key="1">
    <citation type="submission" date="2016-06" db="EMBL/GenBank/DDBJ databases">
        <authorList>
            <person name="Olsen C.W."/>
            <person name="Carey S."/>
            <person name="Hinshaw L."/>
            <person name="Karasin A.I."/>
        </authorList>
    </citation>
    <scope>NUCLEOTIDE SEQUENCE [LARGE SCALE GENOMIC DNA]</scope>
    <source>
        <strain evidence="1 2">LZ-22</strain>
    </source>
</reference>
<dbReference type="OrthoDB" id="3690014at2"/>
<dbReference type="AlphaFoldDB" id="A0A1G6GER1"/>
<proteinExistence type="predicted"/>